<dbReference type="AlphaFoldDB" id="A0AAE3HL32"/>
<proteinExistence type="predicted"/>
<evidence type="ECO:0000256" key="2">
    <source>
        <dbReference type="SAM" id="SignalP"/>
    </source>
</evidence>
<keyword evidence="2" id="KW-0732">Signal</keyword>
<accession>A0AAE3HL32</accession>
<feature type="region of interest" description="Disordered" evidence="1">
    <location>
        <begin position="23"/>
        <end position="91"/>
    </location>
</feature>
<evidence type="ECO:0000256" key="1">
    <source>
        <dbReference type="SAM" id="MobiDB-lite"/>
    </source>
</evidence>
<dbReference type="InterPro" id="IPR021357">
    <property type="entry name" value="DUF2782"/>
</dbReference>
<evidence type="ECO:0000313" key="4">
    <source>
        <dbReference type="Proteomes" id="UP001204445"/>
    </source>
</evidence>
<evidence type="ECO:0008006" key="5">
    <source>
        <dbReference type="Google" id="ProtNLM"/>
    </source>
</evidence>
<keyword evidence="4" id="KW-1185">Reference proteome</keyword>
<gene>
    <name evidence="3" type="ORF">J2T55_002254</name>
</gene>
<name>A0AAE3HL32_9GAMM</name>
<feature type="signal peptide" evidence="2">
    <location>
        <begin position="1"/>
        <end position="20"/>
    </location>
</feature>
<feature type="compositionally biased region" description="Basic and acidic residues" evidence="1">
    <location>
        <begin position="39"/>
        <end position="49"/>
    </location>
</feature>
<evidence type="ECO:0000313" key="3">
    <source>
        <dbReference type="EMBL" id="MCS3904219.1"/>
    </source>
</evidence>
<organism evidence="3 4">
    <name type="scientific">Methylohalomonas lacus</name>
    <dbReference type="NCBI Taxonomy" id="398773"/>
    <lineage>
        <taxon>Bacteria</taxon>
        <taxon>Pseudomonadati</taxon>
        <taxon>Pseudomonadota</taxon>
        <taxon>Gammaproteobacteria</taxon>
        <taxon>Methylohalomonadales</taxon>
        <taxon>Methylohalomonadaceae</taxon>
        <taxon>Methylohalomonas</taxon>
    </lineage>
</organism>
<reference evidence="3" key="1">
    <citation type="submission" date="2022-08" db="EMBL/GenBank/DDBJ databases">
        <title>Genomic Encyclopedia of Type Strains, Phase III (KMG-III): the genomes of soil and plant-associated and newly described type strains.</title>
        <authorList>
            <person name="Whitman W."/>
        </authorList>
    </citation>
    <scope>NUCLEOTIDE SEQUENCE</scope>
    <source>
        <strain evidence="3">HMT 1</strain>
    </source>
</reference>
<protein>
    <recommendedName>
        <fullName evidence="5">DUF2782 domain-containing protein</fullName>
    </recommendedName>
</protein>
<feature type="chain" id="PRO_5041916331" description="DUF2782 domain-containing protein" evidence="2">
    <location>
        <begin position="21"/>
        <end position="156"/>
    </location>
</feature>
<dbReference type="Pfam" id="PF11191">
    <property type="entry name" value="DUF2782"/>
    <property type="match status" value="1"/>
</dbReference>
<dbReference type="EMBL" id="JANUCT010000017">
    <property type="protein sequence ID" value="MCS3904219.1"/>
    <property type="molecule type" value="Genomic_DNA"/>
</dbReference>
<dbReference type="Gene3D" id="2.20.130.30">
    <property type="entry name" value="Protein of unknown function DUF2782"/>
    <property type="match status" value="1"/>
</dbReference>
<dbReference type="Proteomes" id="UP001204445">
    <property type="component" value="Unassembled WGS sequence"/>
</dbReference>
<sequence>MLRTLFALSLALVWHMPALAQTGEVPGMPEDPAMAEPKPPPRVEEEKARQAQQEEQARQRQEAGDDDGAAAVPAPPELPERMESGEPIEPEVTIIQREDAEIEEYRVNGRLYMVKVKPSNGPVYYLVDRDGDGHMESRISGIKDDPIVPQWVIFSW</sequence>
<comment type="caution">
    <text evidence="3">The sequence shown here is derived from an EMBL/GenBank/DDBJ whole genome shotgun (WGS) entry which is preliminary data.</text>
</comment>
<dbReference type="RefSeq" id="WP_259056724.1">
    <property type="nucleotide sequence ID" value="NZ_JANUCT010000017.1"/>
</dbReference>